<dbReference type="InterPro" id="IPR028261">
    <property type="entry name" value="DPD_II"/>
</dbReference>
<dbReference type="InterPro" id="IPR009051">
    <property type="entry name" value="Helical_ferredxn"/>
</dbReference>
<accession>A0A3B1EA18</accession>
<keyword evidence="3" id="KW-0560">Oxidoreductase</keyword>
<protein>
    <submittedName>
        <fullName evidence="3">Glutamate synthase [NADPH] small chain</fullName>
        <ecNumber evidence="3">1.4.1.13</ecNumber>
    </submittedName>
</protein>
<name>A0A3B1EA18_9ZZZZ</name>
<dbReference type="EMBL" id="UOYO01000010">
    <property type="protein sequence ID" value="VAY86383.1"/>
    <property type="molecule type" value="Genomic_DNA"/>
</dbReference>
<dbReference type="Gene3D" id="3.50.50.60">
    <property type="entry name" value="FAD/NAD(P)-binding domain"/>
    <property type="match status" value="2"/>
</dbReference>
<dbReference type="InterPro" id="IPR036188">
    <property type="entry name" value="FAD/NAD-bd_sf"/>
</dbReference>
<proteinExistence type="predicted"/>
<feature type="domain" description="Dihydroprymidine dehydrogenase" evidence="2">
    <location>
        <begin position="20"/>
        <end position="129"/>
    </location>
</feature>
<organism evidence="3">
    <name type="scientific">hydrothermal vent metagenome</name>
    <dbReference type="NCBI Taxonomy" id="652676"/>
    <lineage>
        <taxon>unclassified sequences</taxon>
        <taxon>metagenomes</taxon>
        <taxon>ecological metagenomes</taxon>
    </lineage>
</organism>
<dbReference type="Pfam" id="PF07992">
    <property type="entry name" value="Pyr_redox_2"/>
    <property type="match status" value="1"/>
</dbReference>
<dbReference type="Gene3D" id="1.10.1060.10">
    <property type="entry name" value="Alpha-helical ferredoxin"/>
    <property type="match status" value="1"/>
</dbReference>
<dbReference type="Pfam" id="PF14691">
    <property type="entry name" value="Fer4_20"/>
    <property type="match status" value="1"/>
</dbReference>
<dbReference type="InterPro" id="IPR023753">
    <property type="entry name" value="FAD/NAD-binding_dom"/>
</dbReference>
<dbReference type="AlphaFoldDB" id="A0A3B1EA18"/>
<evidence type="ECO:0000313" key="3">
    <source>
        <dbReference type="EMBL" id="VAY86383.1"/>
    </source>
</evidence>
<dbReference type="PANTHER" id="PTHR42783">
    <property type="entry name" value="GLUTAMATE SYNTHASE [NADPH] SMALL CHAIN"/>
    <property type="match status" value="1"/>
</dbReference>
<dbReference type="EC" id="1.4.1.13" evidence="3"/>
<dbReference type="SUPFAM" id="SSF46548">
    <property type="entry name" value="alpha-helical ferredoxin"/>
    <property type="match status" value="1"/>
</dbReference>
<reference evidence="3" key="1">
    <citation type="submission" date="2018-10" db="EMBL/GenBank/DDBJ databases">
        <authorList>
            <person name="Aoki K."/>
        </authorList>
    </citation>
    <scope>NUCLEOTIDE SEQUENCE</scope>
</reference>
<dbReference type="GO" id="GO:0051536">
    <property type="term" value="F:iron-sulfur cluster binding"/>
    <property type="evidence" value="ECO:0007669"/>
    <property type="project" value="InterPro"/>
</dbReference>
<dbReference type="PRINTS" id="PR00419">
    <property type="entry name" value="ADXRDTASE"/>
</dbReference>
<feature type="domain" description="FAD/NAD(P)-binding" evidence="1">
    <location>
        <begin position="143"/>
        <end position="438"/>
    </location>
</feature>
<gene>
    <name evidence="3" type="ORF">MNB_ARC-1_301</name>
</gene>
<sequence>MQDFLEYERIEPRRRDTVERIKDFKEIYKPLNTKDASSQSSRCVQCSNPYCSHGCPLDNHIPQWLLSVAKNDIDMAFAISNQTSPFPEIMGKVCPQDRLCEKTCTLNTGLGAVTIGAIENHINQEGFKKGLKIPFLEKKVGKKIAVIGSGPAGLSVATFLLRAGVDVDVYESLDRAGGLLTYGIPGFKLDKNDVQRRVDMLTENGMGLHLNTTIGKDVEFKELIKNYDGVFIGIGAKKQNTISIPNISSNGVHQAMEVLTDIQKSIFSSKRPTIDLANKKVVVIGGGDTAMDCVRTSIRQKSSNVKCLYRRDEKSMPGSLKEHNNAKLEGVDFIFHLSPKEIVVDDNNNVKSIIMQKTKFDDNNKLITLDECEEIQADIIILALGFNMQVPNFIKENNISLSDKQTLKLNNYRTSIDKVYAGGDCFRGADLVVNAALDGREASKIILKDLGLTQ</sequence>
<evidence type="ECO:0000259" key="1">
    <source>
        <dbReference type="Pfam" id="PF07992"/>
    </source>
</evidence>
<evidence type="ECO:0000259" key="2">
    <source>
        <dbReference type="Pfam" id="PF14691"/>
    </source>
</evidence>
<dbReference type="SUPFAM" id="SSF51971">
    <property type="entry name" value="Nucleotide-binding domain"/>
    <property type="match status" value="2"/>
</dbReference>
<dbReference type="PANTHER" id="PTHR42783:SF3">
    <property type="entry name" value="GLUTAMATE SYNTHASE [NADPH] SMALL CHAIN-RELATED"/>
    <property type="match status" value="1"/>
</dbReference>
<dbReference type="GO" id="GO:0004355">
    <property type="term" value="F:glutamate synthase (NADPH) activity"/>
    <property type="evidence" value="ECO:0007669"/>
    <property type="project" value="UniProtKB-EC"/>
</dbReference>